<evidence type="ECO:0000259" key="5">
    <source>
        <dbReference type="Pfam" id="PF24842"/>
    </source>
</evidence>
<dbReference type="Gene3D" id="2.60.120.380">
    <property type="match status" value="1"/>
</dbReference>
<dbReference type="GO" id="GO:0034098">
    <property type="term" value="C:VCP-NPL4-UFD1 AAA ATPase complex"/>
    <property type="evidence" value="ECO:0007669"/>
    <property type="project" value="TreeGrafter"/>
</dbReference>
<feature type="domain" description="Ubiquitin fusion degradation protein UFD1 N-terminal subdomain 1" evidence="4">
    <location>
        <begin position="89"/>
        <end position="172"/>
    </location>
</feature>
<dbReference type="InterPro" id="IPR042299">
    <property type="entry name" value="Ufd1-like_Nn"/>
</dbReference>
<dbReference type="InterPro" id="IPR055418">
    <property type="entry name" value="UFD1_N2"/>
</dbReference>
<feature type="compositionally biased region" description="Basic and acidic residues" evidence="3">
    <location>
        <begin position="25"/>
        <end position="44"/>
    </location>
</feature>
<comment type="similarity">
    <text evidence="1">Belongs to the UFD1 family.</text>
</comment>
<dbReference type="Pfam" id="PF03152">
    <property type="entry name" value="UFD1_N1"/>
    <property type="match status" value="1"/>
</dbReference>
<proteinExistence type="inferred from homology"/>
<accession>A0AAV8F8G1</accession>
<dbReference type="Pfam" id="PF24842">
    <property type="entry name" value="UFD1_N2"/>
    <property type="match status" value="1"/>
</dbReference>
<dbReference type="Gene3D" id="3.10.330.10">
    <property type="match status" value="1"/>
</dbReference>
<keyword evidence="7" id="KW-1185">Reference proteome</keyword>
<dbReference type="Gene3D" id="2.40.40.50">
    <property type="entry name" value="Ubiquitin fusion degradation protein UFD1, N-terminal domain"/>
    <property type="match status" value="1"/>
</dbReference>
<protein>
    <submittedName>
        <fullName evidence="6">Ubiquitin fusion degradation protein 1-like protein</fullName>
    </submittedName>
</protein>
<dbReference type="PANTHER" id="PTHR12555">
    <property type="entry name" value="UBIQUITIN FUSION DEGRADATON PROTEIN 1"/>
    <property type="match status" value="1"/>
</dbReference>
<reference evidence="6" key="1">
    <citation type="submission" date="2022-08" db="EMBL/GenBank/DDBJ databases">
        <authorList>
            <person name="Marques A."/>
        </authorList>
    </citation>
    <scope>NUCLEOTIDE SEQUENCE</scope>
    <source>
        <strain evidence="6">RhyPub2mFocal</strain>
        <tissue evidence="6">Leaves</tissue>
    </source>
</reference>
<dbReference type="PANTHER" id="PTHR12555:SF27">
    <property type="entry name" value="UBIQUITIN FUSION DEGRADATION UFD1 FAMILY PROTEIN"/>
    <property type="match status" value="1"/>
</dbReference>
<evidence type="ECO:0000313" key="7">
    <source>
        <dbReference type="Proteomes" id="UP001140206"/>
    </source>
</evidence>
<keyword evidence="2" id="KW-0833">Ubl conjugation pathway</keyword>
<organism evidence="6 7">
    <name type="scientific">Rhynchospora pubera</name>
    <dbReference type="NCBI Taxonomy" id="906938"/>
    <lineage>
        <taxon>Eukaryota</taxon>
        <taxon>Viridiplantae</taxon>
        <taxon>Streptophyta</taxon>
        <taxon>Embryophyta</taxon>
        <taxon>Tracheophyta</taxon>
        <taxon>Spermatophyta</taxon>
        <taxon>Magnoliopsida</taxon>
        <taxon>Liliopsida</taxon>
        <taxon>Poales</taxon>
        <taxon>Cyperaceae</taxon>
        <taxon>Cyperoideae</taxon>
        <taxon>Rhynchosporeae</taxon>
        <taxon>Rhynchospora</taxon>
    </lineage>
</organism>
<feature type="region of interest" description="Disordered" evidence="3">
    <location>
        <begin position="1"/>
        <end position="47"/>
    </location>
</feature>
<evidence type="ECO:0000259" key="4">
    <source>
        <dbReference type="Pfam" id="PF03152"/>
    </source>
</evidence>
<dbReference type="AlphaFoldDB" id="A0AAV8F8G1"/>
<dbReference type="GO" id="GO:0036503">
    <property type="term" value="P:ERAD pathway"/>
    <property type="evidence" value="ECO:0007669"/>
    <property type="project" value="TreeGrafter"/>
</dbReference>
<evidence type="ECO:0000256" key="3">
    <source>
        <dbReference type="SAM" id="MobiDB-lite"/>
    </source>
</evidence>
<dbReference type="Proteomes" id="UP001140206">
    <property type="component" value="Chromosome 2"/>
</dbReference>
<name>A0AAV8F8G1_9POAL</name>
<dbReference type="GO" id="GO:0031593">
    <property type="term" value="F:polyubiquitin modification-dependent protein binding"/>
    <property type="evidence" value="ECO:0007669"/>
    <property type="project" value="TreeGrafter"/>
</dbReference>
<dbReference type="InterPro" id="IPR004854">
    <property type="entry name" value="Ufd1-like"/>
</dbReference>
<comment type="caution">
    <text evidence="6">The sequence shown here is derived from an EMBL/GenBank/DDBJ whole genome shotgun (WGS) entry which is preliminary data.</text>
</comment>
<dbReference type="Pfam" id="PF23580">
    <property type="entry name" value="Znf_XAF1_N"/>
    <property type="match status" value="1"/>
</dbReference>
<dbReference type="GO" id="GO:0006511">
    <property type="term" value="P:ubiquitin-dependent protein catabolic process"/>
    <property type="evidence" value="ECO:0007669"/>
    <property type="project" value="InterPro"/>
</dbReference>
<evidence type="ECO:0000256" key="2">
    <source>
        <dbReference type="ARBA" id="ARBA00022786"/>
    </source>
</evidence>
<dbReference type="InterPro" id="IPR055417">
    <property type="entry name" value="UFD1_N1"/>
</dbReference>
<feature type="domain" description="Ubiquitin fusion degradation protein UFD1 N-terminal subdomain 2" evidence="5">
    <location>
        <begin position="181"/>
        <end position="255"/>
    </location>
</feature>
<dbReference type="EMBL" id="JAMFTS010000002">
    <property type="protein sequence ID" value="KAJ4788560.1"/>
    <property type="molecule type" value="Genomic_DNA"/>
</dbReference>
<evidence type="ECO:0000313" key="6">
    <source>
        <dbReference type="EMBL" id="KAJ4788560.1"/>
    </source>
</evidence>
<gene>
    <name evidence="6" type="ORF">LUZ62_039806</name>
</gene>
<evidence type="ECO:0000256" key="1">
    <source>
        <dbReference type="ARBA" id="ARBA00006043"/>
    </source>
</evidence>
<feature type="compositionally biased region" description="Basic and acidic residues" evidence="3">
    <location>
        <begin position="1"/>
        <end position="18"/>
    </location>
</feature>
<sequence>MDFELRAAREKLEREQRERKARAKAKMEKEKRAKAEAARQRDALEAAQRAKRLDAERAQLEATQQMEESLLLGNGISFMRILEAVPFKGQGDKIKLPPSSFEELSGQNALDKGPMYFRLTRVNHQTMAEKPSIAYSGVLEFTASEGTVQLPTHVWQNLFPDRSSEGVDVPLVELRYVSLPKGTYAKLKPEGAGFHDLPNHKAVLETELRLHATLSEGETIRVSYGETQYGLRVLELKPASTVSVIETDIDVDIEALEGENHVLVPLEMGKIVEGIVEEGKFKYYKFVVDGTVSEVIRSEFADLEVKLQADNSGNGDTDIYVSRHPLIFPTQHRHEWSSHETGSKNLVIKHKDPNLVPGNYTIGVYGFKGVSKYQISVHVKDRNVNVQKVGEGDKVNSEDLVECGNCKRHVARRTIVVHEAYCVRHNVVCQYEGCGVVLRREESENHAHCVKCGRAFQKGEMEKHMKVFHEPTACLCGIVLEKEEMVRIKIIYILHLFFLFGLETVAVKTKYGKVGKIRLVRTYPVLDCCTLLCIKLLYIRPDQYQYPLQTVICIFKGSLTAPFPRLPKAIMSLIKFSGILVQTNEFICSM</sequence>